<protein>
    <submittedName>
        <fullName evidence="9">Biopolymer transporter ExbD</fullName>
    </submittedName>
</protein>
<keyword evidence="5 8" id="KW-1133">Transmembrane helix</keyword>
<proteinExistence type="inferred from homology"/>
<evidence type="ECO:0000256" key="8">
    <source>
        <dbReference type="SAM" id="Phobius"/>
    </source>
</evidence>
<evidence type="ECO:0000256" key="3">
    <source>
        <dbReference type="ARBA" id="ARBA00022475"/>
    </source>
</evidence>
<evidence type="ECO:0000256" key="4">
    <source>
        <dbReference type="ARBA" id="ARBA00022692"/>
    </source>
</evidence>
<dbReference type="RefSeq" id="WP_187010482.1">
    <property type="nucleotide sequence ID" value="NZ_JACRUI010000003.1"/>
</dbReference>
<sequence>MINTNYKVRSRKLNNKIDLTAMVSVSFLLMIFFMVAAEMRKANVMHLTIPYNDESTNGWGCYKPDENRSYTILIGKNDKVVCYQGLIYFPIETPTTFNLKEKSLTTEIRIKNKQVLKYSASIGKPDRGINVIIKPSKDCNYSNLVAILDQMQINNIQSYNVIKTFTPEEQLLLSKS</sequence>
<evidence type="ECO:0000313" key="9">
    <source>
        <dbReference type="EMBL" id="MBC5841987.1"/>
    </source>
</evidence>
<keyword evidence="6 8" id="KW-0472">Membrane</keyword>
<evidence type="ECO:0000256" key="5">
    <source>
        <dbReference type="ARBA" id="ARBA00022989"/>
    </source>
</evidence>
<evidence type="ECO:0000256" key="1">
    <source>
        <dbReference type="ARBA" id="ARBA00004162"/>
    </source>
</evidence>
<dbReference type="EMBL" id="JACRUJ010000003">
    <property type="protein sequence ID" value="MBC5841987.1"/>
    <property type="molecule type" value="Genomic_DNA"/>
</dbReference>
<comment type="similarity">
    <text evidence="2 7">Belongs to the ExbD/TolR family.</text>
</comment>
<dbReference type="Proteomes" id="UP000629963">
    <property type="component" value="Unassembled WGS sequence"/>
</dbReference>
<name>A0ABR7J9W3_9FLAO</name>
<accession>A0ABR7J9W3</accession>
<organism evidence="9 10">
    <name type="scientific">Flavobacterium kayseriense</name>
    <dbReference type="NCBI Taxonomy" id="2764714"/>
    <lineage>
        <taxon>Bacteria</taxon>
        <taxon>Pseudomonadati</taxon>
        <taxon>Bacteroidota</taxon>
        <taxon>Flavobacteriia</taxon>
        <taxon>Flavobacteriales</taxon>
        <taxon>Flavobacteriaceae</taxon>
        <taxon>Flavobacterium</taxon>
    </lineage>
</organism>
<reference evidence="9 10" key="1">
    <citation type="submission" date="2020-08" db="EMBL/GenBank/DDBJ databases">
        <title>Description of novel Flavobacterium F-380 isolate.</title>
        <authorList>
            <person name="Saticioglu I.B."/>
            <person name="Duman M."/>
            <person name="Altun S."/>
        </authorList>
    </citation>
    <scope>NUCLEOTIDE SEQUENCE [LARGE SCALE GENOMIC DNA]</scope>
    <source>
        <strain evidence="9 10">F-380</strain>
    </source>
</reference>
<feature type="transmembrane region" description="Helical" evidence="8">
    <location>
        <begin position="19"/>
        <end position="37"/>
    </location>
</feature>
<gene>
    <name evidence="9" type="ORF">H8R23_11260</name>
</gene>
<keyword evidence="7" id="KW-0813">Transport</keyword>
<keyword evidence="4 7" id="KW-0812">Transmembrane</keyword>
<dbReference type="PANTHER" id="PTHR30558:SF3">
    <property type="entry name" value="BIOPOLYMER TRANSPORT PROTEIN EXBD-RELATED"/>
    <property type="match status" value="1"/>
</dbReference>
<comment type="caution">
    <text evidence="9">The sequence shown here is derived from an EMBL/GenBank/DDBJ whole genome shotgun (WGS) entry which is preliminary data.</text>
</comment>
<keyword evidence="7" id="KW-0653">Protein transport</keyword>
<evidence type="ECO:0000313" key="10">
    <source>
        <dbReference type="Proteomes" id="UP000629963"/>
    </source>
</evidence>
<evidence type="ECO:0000256" key="2">
    <source>
        <dbReference type="ARBA" id="ARBA00005811"/>
    </source>
</evidence>
<dbReference type="PANTHER" id="PTHR30558">
    <property type="entry name" value="EXBD MEMBRANE COMPONENT OF PMF-DRIVEN MACROMOLECULE IMPORT SYSTEM"/>
    <property type="match status" value="1"/>
</dbReference>
<keyword evidence="10" id="KW-1185">Reference proteome</keyword>
<comment type="subcellular location">
    <subcellularLocation>
        <location evidence="1">Cell membrane</location>
        <topology evidence="1">Single-pass membrane protein</topology>
    </subcellularLocation>
    <subcellularLocation>
        <location evidence="7">Cell membrane</location>
        <topology evidence="7">Single-pass type II membrane protein</topology>
    </subcellularLocation>
</comment>
<evidence type="ECO:0000256" key="7">
    <source>
        <dbReference type="RuleBase" id="RU003879"/>
    </source>
</evidence>
<keyword evidence="3" id="KW-1003">Cell membrane</keyword>
<evidence type="ECO:0000256" key="6">
    <source>
        <dbReference type="ARBA" id="ARBA00023136"/>
    </source>
</evidence>
<dbReference type="InterPro" id="IPR003400">
    <property type="entry name" value="ExbD"/>
</dbReference>
<dbReference type="Pfam" id="PF02472">
    <property type="entry name" value="ExbD"/>
    <property type="match status" value="1"/>
</dbReference>